<evidence type="ECO:0000256" key="1">
    <source>
        <dbReference type="SAM" id="Phobius"/>
    </source>
</evidence>
<proteinExistence type="predicted"/>
<protein>
    <submittedName>
        <fullName evidence="2">Uncharacterized protein</fullName>
    </submittedName>
</protein>
<keyword evidence="1" id="KW-0812">Transmembrane</keyword>
<accession>A0A2T3B309</accession>
<evidence type="ECO:0000313" key="2">
    <source>
        <dbReference type="EMBL" id="PSS20034.1"/>
    </source>
</evidence>
<dbReference type="EMBL" id="KZ679010">
    <property type="protein sequence ID" value="PSS20034.1"/>
    <property type="molecule type" value="Genomic_DNA"/>
</dbReference>
<keyword evidence="1" id="KW-1133">Transmembrane helix</keyword>
<evidence type="ECO:0000313" key="3">
    <source>
        <dbReference type="Proteomes" id="UP000241818"/>
    </source>
</evidence>
<sequence>MVTYVDHVLPKRWSPLRVSPFSLPHISSLLPISIFTFTFVFIPTMYILFLSNMILINSKQHGPRPLSQIAKGCLCLNSSHQQVTPFAETFPPSLSPRFVAYFIGTKWIASHQKLHMHFMGYYYYIF</sequence>
<dbReference type="RefSeq" id="XP_024721304.1">
    <property type="nucleotide sequence ID" value="XM_024866552.1"/>
</dbReference>
<name>A0A2T3B309_AMORE</name>
<dbReference type="Proteomes" id="UP000241818">
    <property type="component" value="Unassembled WGS sequence"/>
</dbReference>
<feature type="transmembrane region" description="Helical" evidence="1">
    <location>
        <begin position="29"/>
        <end position="50"/>
    </location>
</feature>
<reference evidence="2 3" key="1">
    <citation type="journal article" date="2018" name="New Phytol.">
        <title>Comparative genomics and transcriptomics depict ericoid mycorrhizal fungi as versatile saprotrophs and plant mutualists.</title>
        <authorList>
            <person name="Martino E."/>
            <person name="Morin E."/>
            <person name="Grelet G.A."/>
            <person name="Kuo A."/>
            <person name="Kohler A."/>
            <person name="Daghino S."/>
            <person name="Barry K.W."/>
            <person name="Cichocki N."/>
            <person name="Clum A."/>
            <person name="Dockter R.B."/>
            <person name="Hainaut M."/>
            <person name="Kuo R.C."/>
            <person name="LaButti K."/>
            <person name="Lindahl B.D."/>
            <person name="Lindquist E.A."/>
            <person name="Lipzen A."/>
            <person name="Khouja H.R."/>
            <person name="Magnuson J."/>
            <person name="Murat C."/>
            <person name="Ohm R.A."/>
            <person name="Singer S.W."/>
            <person name="Spatafora J.W."/>
            <person name="Wang M."/>
            <person name="Veneault-Fourrey C."/>
            <person name="Henrissat B."/>
            <person name="Grigoriev I.V."/>
            <person name="Martin F.M."/>
            <person name="Perotto S."/>
        </authorList>
    </citation>
    <scope>NUCLEOTIDE SEQUENCE [LARGE SCALE GENOMIC DNA]</scope>
    <source>
        <strain evidence="2 3">ATCC 22711</strain>
    </source>
</reference>
<dbReference type="InParanoid" id="A0A2T3B309"/>
<dbReference type="GeneID" id="36574633"/>
<gene>
    <name evidence="2" type="ORF">M430DRAFT_34442</name>
</gene>
<keyword evidence="3" id="KW-1185">Reference proteome</keyword>
<organism evidence="2 3">
    <name type="scientific">Amorphotheca resinae ATCC 22711</name>
    <dbReference type="NCBI Taxonomy" id="857342"/>
    <lineage>
        <taxon>Eukaryota</taxon>
        <taxon>Fungi</taxon>
        <taxon>Dikarya</taxon>
        <taxon>Ascomycota</taxon>
        <taxon>Pezizomycotina</taxon>
        <taxon>Leotiomycetes</taxon>
        <taxon>Helotiales</taxon>
        <taxon>Amorphothecaceae</taxon>
        <taxon>Amorphotheca</taxon>
    </lineage>
</organism>
<dbReference type="AlphaFoldDB" id="A0A2T3B309"/>
<keyword evidence="1" id="KW-0472">Membrane</keyword>